<dbReference type="Proteomes" id="UP001501231">
    <property type="component" value="Unassembled WGS sequence"/>
</dbReference>
<evidence type="ECO:0000256" key="1">
    <source>
        <dbReference type="SAM" id="MobiDB-lite"/>
    </source>
</evidence>
<name>A0ABN3IY58_9ACTN</name>
<dbReference type="Gene3D" id="1.10.3210.10">
    <property type="entry name" value="Hypothetical protein af1432"/>
    <property type="match status" value="1"/>
</dbReference>
<accession>A0ABN3IY58</accession>
<dbReference type="CDD" id="cd00077">
    <property type="entry name" value="HDc"/>
    <property type="match status" value="1"/>
</dbReference>
<comment type="caution">
    <text evidence="3">The sequence shown here is derived from an EMBL/GenBank/DDBJ whole genome shotgun (WGS) entry which is preliminary data.</text>
</comment>
<evidence type="ECO:0000313" key="4">
    <source>
        <dbReference type="Proteomes" id="UP001501231"/>
    </source>
</evidence>
<reference evidence="3 4" key="1">
    <citation type="journal article" date="2019" name="Int. J. Syst. Evol. Microbiol.">
        <title>The Global Catalogue of Microorganisms (GCM) 10K type strain sequencing project: providing services to taxonomists for standard genome sequencing and annotation.</title>
        <authorList>
            <consortium name="The Broad Institute Genomics Platform"/>
            <consortium name="The Broad Institute Genome Sequencing Center for Infectious Disease"/>
            <person name="Wu L."/>
            <person name="Ma J."/>
        </authorList>
    </citation>
    <scope>NUCLEOTIDE SEQUENCE [LARGE SCALE GENOMIC DNA]</scope>
    <source>
        <strain evidence="3 4">JCM 3325</strain>
    </source>
</reference>
<organism evidence="3 4">
    <name type="scientific">Actinomadura vinacea</name>
    <dbReference type="NCBI Taxonomy" id="115336"/>
    <lineage>
        <taxon>Bacteria</taxon>
        <taxon>Bacillati</taxon>
        <taxon>Actinomycetota</taxon>
        <taxon>Actinomycetes</taxon>
        <taxon>Streptosporangiales</taxon>
        <taxon>Thermomonosporaceae</taxon>
        <taxon>Actinomadura</taxon>
    </lineage>
</organism>
<keyword evidence="4" id="KW-1185">Reference proteome</keyword>
<feature type="domain" description="HD" evidence="2">
    <location>
        <begin position="48"/>
        <end position="150"/>
    </location>
</feature>
<dbReference type="SUPFAM" id="SSF109604">
    <property type="entry name" value="HD-domain/PDEase-like"/>
    <property type="match status" value="1"/>
</dbReference>
<feature type="region of interest" description="Disordered" evidence="1">
    <location>
        <begin position="1"/>
        <end position="28"/>
    </location>
</feature>
<protein>
    <submittedName>
        <fullName evidence="3">HDIG domain-containing protein</fullName>
    </submittedName>
</protein>
<gene>
    <name evidence="3" type="ORF">GCM10010191_27550</name>
</gene>
<evidence type="ECO:0000313" key="3">
    <source>
        <dbReference type="EMBL" id="GAA2415713.1"/>
    </source>
</evidence>
<evidence type="ECO:0000259" key="2">
    <source>
        <dbReference type="Pfam" id="PF01966"/>
    </source>
</evidence>
<dbReference type="EMBL" id="BAAARW010000011">
    <property type="protein sequence ID" value="GAA2415713.1"/>
    <property type="molecule type" value="Genomic_DNA"/>
</dbReference>
<proteinExistence type="predicted"/>
<dbReference type="InterPro" id="IPR003607">
    <property type="entry name" value="HD/PDEase_dom"/>
</dbReference>
<dbReference type="InterPro" id="IPR006674">
    <property type="entry name" value="HD_domain"/>
</dbReference>
<dbReference type="Pfam" id="PF01966">
    <property type="entry name" value="HD"/>
    <property type="match status" value="1"/>
</dbReference>
<sequence length="223" mass="24825">MSAKTSPDEPQAPVDVHQRPRSVAPMKNSAAWARELARKNLEEPLPRRWAHTQGVARQARTLAPILDDNADLLEAAAWLHDIGYAPDLVATGFHPLDGARYLRDVHQADDHLCRLVAHHSCALIEARERGLANELTREFRTDEPKLAKSLAYCDMTTSPDGDELSVEERLSEIISRYGDGHLVTRSINTSSPHLIEAVYRVQDALIARNLGHLDVNDLLTPGR</sequence>